<dbReference type="Proteomes" id="UP000719917">
    <property type="component" value="Unassembled WGS sequence"/>
</dbReference>
<dbReference type="EMBL" id="JAAAMQ010000022">
    <property type="protein sequence ID" value="NBA12268.1"/>
    <property type="molecule type" value="Genomic_DNA"/>
</dbReference>
<name>A0AAJ3DCA5_WEICO</name>
<sequence>MTEVIYLDRERLLDLNRQAVAELGGNAGIQSPRAFEVVIEQPKQVVFGQEVYPTIWVKAAYMMQQIIKTPVFVDGSKRTAGLVVLTFLQENGYQPVGEGYDEDAKEFIFEMVQKENSEETMMLIAEWLSAQFASVENN</sequence>
<proteinExistence type="predicted"/>
<dbReference type="InterPro" id="IPR006440">
    <property type="entry name" value="Doc"/>
</dbReference>
<dbReference type="Pfam" id="PF02661">
    <property type="entry name" value="Fic"/>
    <property type="match status" value="1"/>
</dbReference>
<dbReference type="AlphaFoldDB" id="A0AAJ3DCA5"/>
<dbReference type="GO" id="GO:0016301">
    <property type="term" value="F:kinase activity"/>
    <property type="evidence" value="ECO:0007669"/>
    <property type="project" value="InterPro"/>
</dbReference>
<accession>A0AAJ3DCA5</accession>
<gene>
    <name evidence="2" type="ORF">GTU77_08595</name>
</gene>
<dbReference type="PANTHER" id="PTHR39426:SF1">
    <property type="entry name" value="HOMOLOGY TO DEATH-ON-CURING PROTEIN OF PHAGE P1"/>
    <property type="match status" value="1"/>
</dbReference>
<reference evidence="2" key="1">
    <citation type="submission" date="2020-01" db="EMBL/GenBank/DDBJ databases">
        <title>First Reported Case and Whole Genome of Weissella confusa in an Equid.</title>
        <authorList>
            <person name="Little S.V."/>
            <person name="Lawhon S.D."/>
        </authorList>
    </citation>
    <scope>NUCLEOTIDE SEQUENCE</scope>
    <source>
        <strain evidence="2">718955</strain>
    </source>
</reference>
<comment type="caution">
    <text evidence="2">The sequence shown here is derived from an EMBL/GenBank/DDBJ whole genome shotgun (WGS) entry which is preliminary data.</text>
</comment>
<evidence type="ECO:0000313" key="3">
    <source>
        <dbReference type="Proteomes" id="UP000719917"/>
    </source>
</evidence>
<protein>
    <submittedName>
        <fullName evidence="2">Phage killer protein</fullName>
    </submittedName>
</protein>
<dbReference type="InterPro" id="IPR003812">
    <property type="entry name" value="Fido"/>
</dbReference>
<dbReference type="PROSITE" id="PS51459">
    <property type="entry name" value="FIDO"/>
    <property type="match status" value="1"/>
</dbReference>
<evidence type="ECO:0000259" key="1">
    <source>
        <dbReference type="PROSITE" id="PS51459"/>
    </source>
</evidence>
<evidence type="ECO:0000313" key="2">
    <source>
        <dbReference type="EMBL" id="NBA12268.1"/>
    </source>
</evidence>
<dbReference type="InterPro" id="IPR053737">
    <property type="entry name" value="Type_II_TA_Toxin"/>
</dbReference>
<dbReference type="PANTHER" id="PTHR39426">
    <property type="entry name" value="HOMOLOGY TO DEATH-ON-CURING PROTEIN OF PHAGE P1"/>
    <property type="match status" value="1"/>
</dbReference>
<dbReference type="RefSeq" id="WP_161691440.1">
    <property type="nucleotide sequence ID" value="NZ_JAAAMQ010000022.1"/>
</dbReference>
<feature type="domain" description="Fido" evidence="1">
    <location>
        <begin position="7"/>
        <end position="130"/>
    </location>
</feature>
<organism evidence="2 3">
    <name type="scientific">Weissella confusa</name>
    <name type="common">Lactobacillus confusus</name>
    <dbReference type="NCBI Taxonomy" id="1583"/>
    <lineage>
        <taxon>Bacteria</taxon>
        <taxon>Bacillati</taxon>
        <taxon>Bacillota</taxon>
        <taxon>Bacilli</taxon>
        <taxon>Lactobacillales</taxon>
        <taxon>Lactobacillaceae</taxon>
        <taxon>Weissella</taxon>
    </lineage>
</organism>
<dbReference type="Gene3D" id="1.20.120.1870">
    <property type="entry name" value="Fic/DOC protein, Fido domain"/>
    <property type="match status" value="1"/>
</dbReference>